<evidence type="ECO:0000313" key="2">
    <source>
        <dbReference type="Proteomes" id="UP000091926"/>
    </source>
</evidence>
<sequence length="318" mass="34705">MKVGTPRTAESQCLATTPPHAPTAIPLVQAVPPSRVPRHAAYATAGRFRWPHQVVSTLTHRLRYWTVSGERQKELRIDRASDKVMGAAYVFLNAMLSDEALDKHFGALRRQIRRLDKHGNVRGDLSEESTRMLTEAADRTAGSRDKAKYKILAFHREELLYPLHDSADFRHADAILLTLERRMVASIAIYGPALRQIAYAGTSDLAPLESLRVAAQNALASEVLAGDGAGSAAIQERNDGLATAASRLPYRVLVRLDAVLTSAGYIMDDATEPLPQADAASSVHDGCMPAPCEAFLADVGRVVRKRLTYLGGESSSRR</sequence>
<dbReference type="Proteomes" id="UP000091926">
    <property type="component" value="Chromosome"/>
</dbReference>
<reference evidence="1 2" key="1">
    <citation type="submission" date="2016-06" db="EMBL/GenBank/DDBJ databases">
        <title>Complete genome sequences of Bordetella bronchialis and Bordetella flabilis.</title>
        <authorList>
            <person name="LiPuma J.J."/>
            <person name="Spilker T."/>
        </authorList>
    </citation>
    <scope>NUCLEOTIDE SEQUENCE [LARGE SCALE GENOMIC DNA]</scope>
    <source>
        <strain evidence="1 2">AU10664</strain>
    </source>
</reference>
<dbReference type="RefSeq" id="WP_066652638.1">
    <property type="nucleotide sequence ID" value="NZ_CBCSCL010000002.1"/>
</dbReference>
<name>A0A193G7M2_9BORD</name>
<protein>
    <submittedName>
        <fullName evidence="1">Uncharacterized protein</fullName>
    </submittedName>
</protein>
<dbReference type="AlphaFoldDB" id="A0A193G7M2"/>
<accession>A0A193G7M2</accession>
<dbReference type="OrthoDB" id="8628771at2"/>
<organism evidence="1 2">
    <name type="scientific">Bordetella flabilis</name>
    <dbReference type="NCBI Taxonomy" id="463014"/>
    <lineage>
        <taxon>Bacteria</taxon>
        <taxon>Pseudomonadati</taxon>
        <taxon>Pseudomonadota</taxon>
        <taxon>Betaproteobacteria</taxon>
        <taxon>Burkholderiales</taxon>
        <taxon>Alcaligenaceae</taxon>
        <taxon>Bordetella</taxon>
    </lineage>
</organism>
<keyword evidence="2" id="KW-1185">Reference proteome</keyword>
<dbReference type="KEGG" id="bfz:BAU07_00595"/>
<evidence type="ECO:0000313" key="1">
    <source>
        <dbReference type="EMBL" id="ANN75820.1"/>
    </source>
</evidence>
<proteinExistence type="predicted"/>
<gene>
    <name evidence="1" type="ORF">BAU07_00595</name>
</gene>
<dbReference type="EMBL" id="CP016172">
    <property type="protein sequence ID" value="ANN75820.1"/>
    <property type="molecule type" value="Genomic_DNA"/>
</dbReference>